<dbReference type="Proteomes" id="UP001054945">
    <property type="component" value="Unassembled WGS sequence"/>
</dbReference>
<comment type="caution">
    <text evidence="2">The sequence shown here is derived from an EMBL/GenBank/DDBJ whole genome shotgun (WGS) entry which is preliminary data.</text>
</comment>
<evidence type="ECO:0000313" key="2">
    <source>
        <dbReference type="EMBL" id="GIY19747.1"/>
    </source>
</evidence>
<name>A0AAV4REH4_CAEEX</name>
<keyword evidence="3" id="KW-1185">Reference proteome</keyword>
<gene>
    <name evidence="2" type="ORF">CEXT_622491</name>
</gene>
<reference evidence="2 3" key="1">
    <citation type="submission" date="2021-06" db="EMBL/GenBank/DDBJ databases">
        <title>Caerostris extrusa draft genome.</title>
        <authorList>
            <person name="Kono N."/>
            <person name="Arakawa K."/>
        </authorList>
    </citation>
    <scope>NUCLEOTIDE SEQUENCE [LARGE SCALE GENOMIC DNA]</scope>
</reference>
<feature type="region of interest" description="Disordered" evidence="1">
    <location>
        <begin position="1"/>
        <end position="20"/>
    </location>
</feature>
<dbReference type="AlphaFoldDB" id="A0AAV4REH4"/>
<accession>A0AAV4REH4</accession>
<organism evidence="2 3">
    <name type="scientific">Caerostris extrusa</name>
    <name type="common">Bark spider</name>
    <name type="synonym">Caerostris bankana</name>
    <dbReference type="NCBI Taxonomy" id="172846"/>
    <lineage>
        <taxon>Eukaryota</taxon>
        <taxon>Metazoa</taxon>
        <taxon>Ecdysozoa</taxon>
        <taxon>Arthropoda</taxon>
        <taxon>Chelicerata</taxon>
        <taxon>Arachnida</taxon>
        <taxon>Araneae</taxon>
        <taxon>Araneomorphae</taxon>
        <taxon>Entelegynae</taxon>
        <taxon>Araneoidea</taxon>
        <taxon>Araneidae</taxon>
        <taxon>Caerostris</taxon>
    </lineage>
</organism>
<protein>
    <submittedName>
        <fullName evidence="2">Uncharacterized protein</fullName>
    </submittedName>
</protein>
<sequence length="136" mass="15581">MSTSLIRSSQRRNNRSDFSGGFFRPPKNVIMHSANHFWDGFSPNTHWRSIENGIQFGVVGRWRVRTLSETFVLRVLADCYSISFSQLLDPDFYPDGAGLSMPGQRRPLVSDEQRQQVRCHQLFGECERDLPSGMGI</sequence>
<dbReference type="EMBL" id="BPLR01007789">
    <property type="protein sequence ID" value="GIY19747.1"/>
    <property type="molecule type" value="Genomic_DNA"/>
</dbReference>
<proteinExistence type="predicted"/>
<evidence type="ECO:0000313" key="3">
    <source>
        <dbReference type="Proteomes" id="UP001054945"/>
    </source>
</evidence>
<evidence type="ECO:0000256" key="1">
    <source>
        <dbReference type="SAM" id="MobiDB-lite"/>
    </source>
</evidence>